<evidence type="ECO:0000313" key="3">
    <source>
        <dbReference type="EMBL" id="SCW00163.1"/>
    </source>
</evidence>
<reference evidence="4" key="1">
    <citation type="submission" date="2016-03" db="EMBL/GenBank/DDBJ databases">
        <authorList>
            <person name="Devillers H."/>
        </authorList>
    </citation>
    <scope>NUCLEOTIDE SEQUENCE [LARGE SCALE GENOMIC DNA]</scope>
</reference>
<sequence length="567" mass="64746">MTGFKLQTIDLNHISNENQLLPIVKSILIDNDTFLLKNYANLHSIHELLEQIATESPDTTQGFDANFTGALTLEHGTMVEQYITNTGELRFPRKCPNAALDKVSSRLLKIGVYFARLCLASVADSSLVITEKQVATRLTRYHKPVSNTLLDMQFEYDDEFIARQPSGIISIFPCAQNISYEYNGQWRKVDEPDCILVHTGKLLSQLSGGLHSSNRIKFSSTNSIHLDVFPVLDSTFNNVTLAQFVLDDQIQEFPQVAQKYYPRELAQQKLRKRVDFLKSIFNVTDSVISLYAISGSISTSAPELHALLPQISNMLKRKVSQESFLRMMSLWEDAYIIEISSSGELAIRTPNSSLLKSLSNKSRKLEYVQRAETWFSETIQREVIPEDVPLYRINKRRGSEGTYEAHSSSSRTNNRPISQPGRRKGYIFNTKEKFMTKEMSINNGEPSLLDRIREKERKASALLAQRERQYQDFLNVKISQVFDILLSLPSEQPYTITHLQNLIVDSLLDSNNPIGETETQQILFKLQYILSDRMKIIDVEGGLKVFRWSPLDKRLLEDRMSGNNNVI</sequence>
<feature type="compositionally biased region" description="Polar residues" evidence="1">
    <location>
        <begin position="405"/>
        <end position="417"/>
    </location>
</feature>
<evidence type="ECO:0000256" key="1">
    <source>
        <dbReference type="SAM" id="MobiDB-lite"/>
    </source>
</evidence>
<proteinExistence type="predicted"/>
<dbReference type="STRING" id="4955.A0A1G4M8I5"/>
<name>A0A1G4M8I5_LACFM</name>
<dbReference type="EMBL" id="LT598489">
    <property type="protein sequence ID" value="SCW00163.1"/>
    <property type="molecule type" value="Genomic_DNA"/>
</dbReference>
<evidence type="ECO:0000259" key="2">
    <source>
        <dbReference type="Pfam" id="PF16679"/>
    </source>
</evidence>
<evidence type="ECO:0000313" key="4">
    <source>
        <dbReference type="Proteomes" id="UP000190831"/>
    </source>
</evidence>
<feature type="region of interest" description="Disordered" evidence="1">
    <location>
        <begin position="399"/>
        <end position="422"/>
    </location>
</feature>
<organism evidence="3 4">
    <name type="scientific">Lachancea fermentati</name>
    <name type="common">Zygosaccharomyces fermentati</name>
    <dbReference type="NCBI Taxonomy" id="4955"/>
    <lineage>
        <taxon>Eukaryota</taxon>
        <taxon>Fungi</taxon>
        <taxon>Dikarya</taxon>
        <taxon>Ascomycota</taxon>
        <taxon>Saccharomycotina</taxon>
        <taxon>Saccharomycetes</taxon>
        <taxon>Saccharomycetales</taxon>
        <taxon>Saccharomycetaceae</taxon>
        <taxon>Lachancea</taxon>
    </lineage>
</organism>
<dbReference type="InterPro" id="IPR032054">
    <property type="entry name" value="Cdt1_C"/>
</dbReference>
<dbReference type="Proteomes" id="UP000190831">
    <property type="component" value="Chromosome B"/>
</dbReference>
<gene>
    <name evidence="3" type="ORF">LAFE_0B10836G</name>
</gene>
<dbReference type="AlphaFoldDB" id="A0A1G4M8I5"/>
<dbReference type="Pfam" id="PF16679">
    <property type="entry name" value="CDT1_C"/>
    <property type="match status" value="1"/>
</dbReference>
<protein>
    <submittedName>
        <fullName evidence="3">LAFE_0B10836g1_1</fullName>
    </submittedName>
</protein>
<dbReference type="OMA" id="DCLLFHT"/>
<keyword evidence="4" id="KW-1185">Reference proteome</keyword>
<feature type="domain" description="DNA replication factor Cdt1 C-terminal" evidence="2">
    <location>
        <begin position="447"/>
        <end position="539"/>
    </location>
</feature>
<accession>A0A1G4M8I5</accession>
<dbReference type="OrthoDB" id="4058916at2759"/>